<dbReference type="InterPro" id="IPR013783">
    <property type="entry name" value="Ig-like_fold"/>
</dbReference>
<name>A0A1I4PAI6_9EURY</name>
<keyword evidence="2" id="KW-1185">Reference proteome</keyword>
<proteinExistence type="predicted"/>
<reference evidence="2" key="1">
    <citation type="submission" date="2016-10" db="EMBL/GenBank/DDBJ databases">
        <authorList>
            <person name="Varghese N."/>
            <person name="Submissions S."/>
        </authorList>
    </citation>
    <scope>NUCLEOTIDE SEQUENCE [LARGE SCALE GENOMIC DNA]</scope>
    <source>
        <strain evidence="2">Mob M</strain>
    </source>
</reference>
<sequence length="430" mass="47843">MWQRIFLFIGLTVLFMSFCIVAGAQSDIEWLDAEEYTLYWGDEINHSGYLITASDFSPAKAFDTENDYVMLSIESVYGDSWGAILANNTGGISNNTVLDDRLNITAVEIITGNDIPSPYTTISVMISNSTGSLPEIVSWMDANFEFADSNSAEVYIDERAYFSVEMKNLGSDPYDSVSVIRELPTELVLDPDSDPAWNVSLDPYEKKKLEFSIKALRPGTYDITGTLISVEHNGRIHSTMLNNSTLEVHGPYINVSKSLSNRTVDLNGYVNVTIDIVNEGDRAAHVTVSDQLPVGAVLLEGNTGISRVLQAEDSISLSYSMRMDRAGDVVVPSVQAKFVDSKEYEGTVHSKKFLLQVRDPNEEITDMYEEEYSDDLYDETSDVSDVSDDTVPVEEAATTEVEEDHGRLQFLYDILNSITEFLSNTKDKIL</sequence>
<accession>A0A1I4PAI6</accession>
<evidence type="ECO:0000313" key="1">
    <source>
        <dbReference type="EMBL" id="SFM24630.1"/>
    </source>
</evidence>
<dbReference type="STRING" id="487685.SAMN04488696_0533"/>
<dbReference type="Proteomes" id="UP000198535">
    <property type="component" value="Unassembled WGS sequence"/>
</dbReference>
<dbReference type="EMBL" id="FOUJ01000001">
    <property type="protein sequence ID" value="SFM24630.1"/>
    <property type="molecule type" value="Genomic_DNA"/>
</dbReference>
<evidence type="ECO:0000313" key="2">
    <source>
        <dbReference type="Proteomes" id="UP000198535"/>
    </source>
</evidence>
<dbReference type="AlphaFoldDB" id="A0A1I4PAI6"/>
<gene>
    <name evidence="1" type="ORF">SAMN04488696_0533</name>
</gene>
<organism evidence="1 2">
    <name type="scientific">Methanolobus profundi</name>
    <dbReference type="NCBI Taxonomy" id="487685"/>
    <lineage>
        <taxon>Archaea</taxon>
        <taxon>Methanobacteriati</taxon>
        <taxon>Methanobacteriota</taxon>
        <taxon>Stenosarchaea group</taxon>
        <taxon>Methanomicrobia</taxon>
        <taxon>Methanosarcinales</taxon>
        <taxon>Methanosarcinaceae</taxon>
        <taxon>Methanolobus</taxon>
    </lineage>
</organism>
<protein>
    <submittedName>
        <fullName evidence="1">Uncharacterized protein</fullName>
    </submittedName>
</protein>
<dbReference type="Gene3D" id="2.60.40.10">
    <property type="entry name" value="Immunoglobulins"/>
    <property type="match status" value="1"/>
</dbReference>